<dbReference type="Gene3D" id="3.10.129.10">
    <property type="entry name" value="Hotdog Thioesterase"/>
    <property type="match status" value="2"/>
</dbReference>
<comment type="caution">
    <text evidence="10">The sequence shown here is derived from an EMBL/GenBank/DDBJ whole genome shotgun (WGS) entry which is preliminary data.</text>
</comment>
<evidence type="ECO:0000256" key="4">
    <source>
        <dbReference type="ARBA" id="ARBA00022832"/>
    </source>
</evidence>
<keyword evidence="11" id="KW-1185">Reference proteome</keyword>
<feature type="domain" description="Acyl-ACP thioesterase N-terminal hotdog" evidence="8">
    <location>
        <begin position="17"/>
        <end position="136"/>
    </location>
</feature>
<evidence type="ECO:0000256" key="5">
    <source>
        <dbReference type="ARBA" id="ARBA00022946"/>
    </source>
</evidence>
<name>A0ABU5CV20_9BACI</name>
<evidence type="ECO:0000256" key="2">
    <source>
        <dbReference type="ARBA" id="ARBA00022516"/>
    </source>
</evidence>
<reference evidence="10 11" key="1">
    <citation type="submission" date="2023-10" db="EMBL/GenBank/DDBJ databases">
        <title>Virgibacillus soli CC-YMP-6 genome.</title>
        <authorList>
            <person name="Miliotis G."/>
            <person name="Sengupta P."/>
            <person name="Hameed A."/>
            <person name="Chuvochina M."/>
            <person name="Mcdonagh F."/>
            <person name="Simpson A.C."/>
            <person name="Singh N.K."/>
            <person name="Rekha P.D."/>
            <person name="Raman K."/>
            <person name="Hugenholtz P."/>
            <person name="Venkateswaran K."/>
        </authorList>
    </citation>
    <scope>NUCLEOTIDE SEQUENCE [LARGE SCALE GENOMIC DNA]</scope>
    <source>
        <strain evidence="10 11">CC-YMP-6</strain>
    </source>
</reference>
<dbReference type="Proteomes" id="UP001275315">
    <property type="component" value="Unassembled WGS sequence"/>
</dbReference>
<evidence type="ECO:0000259" key="9">
    <source>
        <dbReference type="Pfam" id="PF20791"/>
    </source>
</evidence>
<evidence type="ECO:0000256" key="7">
    <source>
        <dbReference type="ARBA" id="ARBA00023160"/>
    </source>
</evidence>
<dbReference type="InterPro" id="IPR049427">
    <property type="entry name" value="Acyl-ACP_TE_C"/>
</dbReference>
<dbReference type="Pfam" id="PF01643">
    <property type="entry name" value="Acyl-ACP_TE"/>
    <property type="match status" value="1"/>
</dbReference>
<dbReference type="EMBL" id="JAWDIQ010000003">
    <property type="protein sequence ID" value="MDY0410224.1"/>
    <property type="molecule type" value="Genomic_DNA"/>
</dbReference>
<feature type="domain" description="Acyl-ACP thioesterase-like C-terminal" evidence="9">
    <location>
        <begin position="175"/>
        <end position="243"/>
    </location>
</feature>
<dbReference type="SUPFAM" id="SSF54637">
    <property type="entry name" value="Thioesterase/thiol ester dehydrase-isomerase"/>
    <property type="match status" value="2"/>
</dbReference>
<dbReference type="CDD" id="cd00586">
    <property type="entry name" value="4HBT"/>
    <property type="match status" value="1"/>
</dbReference>
<dbReference type="InterPro" id="IPR045023">
    <property type="entry name" value="FATA/B"/>
</dbReference>
<evidence type="ECO:0000313" key="11">
    <source>
        <dbReference type="Proteomes" id="UP001275315"/>
    </source>
</evidence>
<keyword evidence="2" id="KW-0444">Lipid biosynthesis</keyword>
<dbReference type="PANTHER" id="PTHR31727:SF6">
    <property type="entry name" value="OLEOYL-ACYL CARRIER PROTEIN THIOESTERASE 1, CHLOROPLASTIC"/>
    <property type="match status" value="1"/>
</dbReference>
<evidence type="ECO:0000259" key="8">
    <source>
        <dbReference type="Pfam" id="PF01643"/>
    </source>
</evidence>
<keyword evidence="7" id="KW-0275">Fatty acid biosynthesis</keyword>
<accession>A0ABU5CV20</accession>
<keyword evidence="6" id="KW-0443">Lipid metabolism</keyword>
<evidence type="ECO:0000313" key="10">
    <source>
        <dbReference type="EMBL" id="MDY0410224.1"/>
    </source>
</evidence>
<dbReference type="InterPro" id="IPR029069">
    <property type="entry name" value="HotDog_dom_sf"/>
</dbReference>
<evidence type="ECO:0000256" key="3">
    <source>
        <dbReference type="ARBA" id="ARBA00022801"/>
    </source>
</evidence>
<dbReference type="PANTHER" id="PTHR31727">
    <property type="entry name" value="OLEOYL-ACYL CARRIER PROTEIN THIOESTERASE 1, CHLOROPLASTIC"/>
    <property type="match status" value="1"/>
</dbReference>
<comment type="similarity">
    <text evidence="1">Belongs to the acyl-ACP thioesterase family.</text>
</comment>
<evidence type="ECO:0000256" key="1">
    <source>
        <dbReference type="ARBA" id="ARBA00006500"/>
    </source>
</evidence>
<keyword evidence="5" id="KW-0809">Transit peptide</keyword>
<proteinExistence type="inferred from homology"/>
<organism evidence="10 11">
    <name type="scientific">Paracerasibacillus soli</name>
    <dbReference type="NCBI Taxonomy" id="480284"/>
    <lineage>
        <taxon>Bacteria</taxon>
        <taxon>Bacillati</taxon>
        <taxon>Bacillota</taxon>
        <taxon>Bacilli</taxon>
        <taxon>Bacillales</taxon>
        <taxon>Bacillaceae</taxon>
        <taxon>Paracerasibacillus</taxon>
    </lineage>
</organism>
<evidence type="ECO:0000256" key="6">
    <source>
        <dbReference type="ARBA" id="ARBA00023098"/>
    </source>
</evidence>
<keyword evidence="3" id="KW-0378">Hydrolase</keyword>
<sequence length="260" mass="29882">MGQDKIGVCVDMTSASIYKKDYHVDWGDVDFKKELKLSTLFSFFQDASSMASEELGFGIEHLQQDFGVAWVLMKIRVDIVRNPKVGETITIETWPLEPGKIACDRDFIVRDGDSNILIRAISSWVIMDMHERKIKRTSTVPIVYPFGENERAIEGKLGKLKVEEPLEVAYQKMIGYSDIDFNGHLNNSKYVDYMMDCFQVEEHQKYKVKSIEVHFTNEAFPGEVMALQKVMVGQEEVYIEGKNDQSEKVIFKSKLIIEEV</sequence>
<dbReference type="Pfam" id="PF20791">
    <property type="entry name" value="Acyl-ACP_TE_C"/>
    <property type="match status" value="1"/>
</dbReference>
<gene>
    <name evidence="10" type="ORF">RWD45_18790</name>
</gene>
<dbReference type="RefSeq" id="WP_320381094.1">
    <property type="nucleotide sequence ID" value="NZ_JAWDIQ010000003.1"/>
</dbReference>
<dbReference type="InterPro" id="IPR002864">
    <property type="entry name" value="Acyl-ACP_thioesterase_NHD"/>
</dbReference>
<protein>
    <submittedName>
        <fullName evidence="10">Thioesterase</fullName>
    </submittedName>
</protein>
<keyword evidence="4" id="KW-0276">Fatty acid metabolism</keyword>